<protein>
    <submittedName>
        <fullName evidence="12">ATP synthase F0 subunit 6</fullName>
    </submittedName>
</protein>
<evidence type="ECO:0000256" key="11">
    <source>
        <dbReference type="SAM" id="Phobius"/>
    </source>
</evidence>
<dbReference type="GO" id="GO:0006754">
    <property type="term" value="P:ATP biosynthetic process"/>
    <property type="evidence" value="ECO:0007669"/>
    <property type="project" value="UniProtKB-KW"/>
</dbReference>
<dbReference type="AlphaFoldDB" id="A0A386HV59"/>
<proteinExistence type="inferred from homology"/>
<feature type="transmembrane region" description="Helical" evidence="11">
    <location>
        <begin position="138"/>
        <end position="161"/>
    </location>
</feature>
<reference evidence="12" key="1">
    <citation type="journal article" date="2018" name="Acta Trop.">
        <title>Mitochondrial genome of Paruterina candelabraria (Cestoda: Paruterinidae), with implications for the relationships between the genera Cladotaenia and Paruterina.</title>
        <authorList>
            <person name="Guo A."/>
            <person name="Wang L."/>
            <person name="Zhang S."/>
            <person name="Zheng Y."/>
            <person name="Georgiev B.B."/>
            <person name="Luo X."/>
            <person name="Huang S."/>
            <person name="Cai X."/>
        </authorList>
    </citation>
    <scope>NUCLEOTIDE SEQUENCE</scope>
</reference>
<keyword evidence="8" id="KW-0406">Ion transport</keyword>
<feature type="transmembrane region" description="Helical" evidence="11">
    <location>
        <begin position="111"/>
        <end position="132"/>
    </location>
</feature>
<evidence type="ECO:0000256" key="10">
    <source>
        <dbReference type="ARBA" id="ARBA00023310"/>
    </source>
</evidence>
<evidence type="ECO:0000256" key="4">
    <source>
        <dbReference type="ARBA" id="ARBA00022547"/>
    </source>
</evidence>
<keyword evidence="7 11" id="KW-1133">Transmembrane helix</keyword>
<gene>
    <name evidence="12" type="primary">atp6</name>
</gene>
<dbReference type="EMBL" id="MH282837">
    <property type="protein sequence ID" value="AYD49582.1"/>
    <property type="molecule type" value="Genomic_DNA"/>
</dbReference>
<dbReference type="RefSeq" id="YP_009519788.1">
    <property type="nucleotide sequence ID" value="NC_039533.1"/>
</dbReference>
<evidence type="ECO:0000256" key="7">
    <source>
        <dbReference type="ARBA" id="ARBA00022989"/>
    </source>
</evidence>
<keyword evidence="3" id="KW-0813">Transport</keyword>
<evidence type="ECO:0000256" key="6">
    <source>
        <dbReference type="ARBA" id="ARBA00022781"/>
    </source>
</evidence>
<evidence type="ECO:0000313" key="12">
    <source>
        <dbReference type="EMBL" id="AYD49582.1"/>
    </source>
</evidence>
<keyword evidence="12" id="KW-0496">Mitochondrion</keyword>
<feature type="transmembrane region" description="Helical" evidence="11">
    <location>
        <begin position="50"/>
        <end position="69"/>
    </location>
</feature>
<sequence>MFNVINDSSSVISYIYSYFVLFSPYYYFFPVFFLLFMFLCYRVPYCYSPYLFCSFLVVVLLISFSSLFLCRFVGSISVFFSTFIPVGTPIYICFLVCVAETISYVIRPIVLILRPFINISLGCLGGVSLGNLCFDNLFWLLVLFILFLYEVFVALVHWYIVVSILSFSVDH</sequence>
<geneLocation type="mitochondrion" evidence="12"/>
<feature type="transmembrane region" description="Helical" evidence="11">
    <location>
        <begin position="15"/>
        <end position="38"/>
    </location>
</feature>
<accession>A0A386HV59</accession>
<keyword evidence="10" id="KW-0066">ATP synthesis</keyword>
<dbReference type="GO" id="GO:1902600">
    <property type="term" value="P:proton transmembrane transport"/>
    <property type="evidence" value="ECO:0007669"/>
    <property type="project" value="UniProtKB-KW"/>
</dbReference>
<organism evidence="12">
    <name type="scientific">Paruterina candelabraria</name>
    <dbReference type="NCBI Taxonomy" id="2364639"/>
    <lineage>
        <taxon>Eukaryota</taxon>
        <taxon>Metazoa</taxon>
        <taxon>Spiralia</taxon>
        <taxon>Lophotrochozoa</taxon>
        <taxon>Platyhelminthes</taxon>
        <taxon>Cestoda</taxon>
        <taxon>Eucestoda</taxon>
        <taxon>Cyclophyllidea</taxon>
        <taxon>Paruterinidae</taxon>
        <taxon>Paruterina</taxon>
    </lineage>
</organism>
<keyword evidence="5 11" id="KW-0812">Transmembrane</keyword>
<comment type="subcellular location">
    <subcellularLocation>
        <location evidence="1">Membrane</location>
        <topology evidence="1">Multi-pass membrane protein</topology>
    </subcellularLocation>
</comment>
<dbReference type="InterPro" id="IPR035908">
    <property type="entry name" value="F0_ATP_A_sf"/>
</dbReference>
<evidence type="ECO:0000256" key="5">
    <source>
        <dbReference type="ARBA" id="ARBA00022692"/>
    </source>
</evidence>
<keyword evidence="6" id="KW-0375">Hydrogen ion transport</keyword>
<evidence type="ECO:0000256" key="3">
    <source>
        <dbReference type="ARBA" id="ARBA00022448"/>
    </source>
</evidence>
<dbReference type="GeneID" id="38279919"/>
<dbReference type="SUPFAM" id="SSF81336">
    <property type="entry name" value="F1F0 ATP synthase subunit A"/>
    <property type="match status" value="1"/>
</dbReference>
<keyword evidence="9 11" id="KW-0472">Membrane</keyword>
<evidence type="ECO:0000256" key="1">
    <source>
        <dbReference type="ARBA" id="ARBA00004141"/>
    </source>
</evidence>
<name>A0A386HV59_9CEST</name>
<evidence type="ECO:0000256" key="9">
    <source>
        <dbReference type="ARBA" id="ARBA00023136"/>
    </source>
</evidence>
<evidence type="ECO:0000256" key="8">
    <source>
        <dbReference type="ARBA" id="ARBA00023065"/>
    </source>
</evidence>
<keyword evidence="4" id="KW-0138">CF(0)</keyword>
<dbReference type="GO" id="GO:0045259">
    <property type="term" value="C:proton-transporting ATP synthase complex"/>
    <property type="evidence" value="ECO:0007669"/>
    <property type="project" value="UniProtKB-KW"/>
</dbReference>
<comment type="similarity">
    <text evidence="2">Belongs to the ATPase A chain family.</text>
</comment>
<feature type="transmembrane region" description="Helical" evidence="11">
    <location>
        <begin position="75"/>
        <end position="99"/>
    </location>
</feature>
<evidence type="ECO:0000256" key="2">
    <source>
        <dbReference type="ARBA" id="ARBA00006810"/>
    </source>
</evidence>